<evidence type="ECO:0000256" key="1">
    <source>
        <dbReference type="SAM" id="SignalP"/>
    </source>
</evidence>
<feature type="domain" description="Right handed beta helix" evidence="2">
    <location>
        <begin position="237"/>
        <end position="346"/>
    </location>
</feature>
<dbReference type="SUPFAM" id="SSF51126">
    <property type="entry name" value="Pectin lyase-like"/>
    <property type="match status" value="1"/>
</dbReference>
<reference evidence="3" key="1">
    <citation type="submission" date="2021-01" db="EMBL/GenBank/DDBJ databases">
        <title>Whole genome shotgun sequence of Actinoplanes siamensis NBRC 109076.</title>
        <authorList>
            <person name="Komaki H."/>
            <person name="Tamura T."/>
        </authorList>
    </citation>
    <scope>NUCLEOTIDE SEQUENCE</scope>
    <source>
        <strain evidence="3">NBRC 109076</strain>
    </source>
</reference>
<dbReference type="Gene3D" id="2.160.20.10">
    <property type="entry name" value="Single-stranded right-handed beta-helix, Pectin lyase-like"/>
    <property type="match status" value="1"/>
</dbReference>
<organism evidence="3 4">
    <name type="scientific">Actinoplanes siamensis</name>
    <dbReference type="NCBI Taxonomy" id="1223317"/>
    <lineage>
        <taxon>Bacteria</taxon>
        <taxon>Bacillati</taxon>
        <taxon>Actinomycetota</taxon>
        <taxon>Actinomycetes</taxon>
        <taxon>Micromonosporales</taxon>
        <taxon>Micromonosporaceae</taxon>
        <taxon>Actinoplanes</taxon>
    </lineage>
</organism>
<dbReference type="InterPro" id="IPR006626">
    <property type="entry name" value="PbH1"/>
</dbReference>
<dbReference type="Proteomes" id="UP000629619">
    <property type="component" value="Unassembled WGS sequence"/>
</dbReference>
<name>A0A919NA05_9ACTN</name>
<dbReference type="InterPro" id="IPR039448">
    <property type="entry name" value="Beta_helix"/>
</dbReference>
<dbReference type="InterPro" id="IPR011050">
    <property type="entry name" value="Pectin_lyase_fold/virulence"/>
</dbReference>
<proteinExistence type="predicted"/>
<evidence type="ECO:0000313" key="4">
    <source>
        <dbReference type="Proteomes" id="UP000629619"/>
    </source>
</evidence>
<evidence type="ECO:0000313" key="3">
    <source>
        <dbReference type="EMBL" id="GIF07098.1"/>
    </source>
</evidence>
<feature type="chain" id="PRO_5037047943" description="Right handed beta helix domain-containing protein" evidence="1">
    <location>
        <begin position="20"/>
        <end position="506"/>
    </location>
</feature>
<dbReference type="InterPro" id="IPR012334">
    <property type="entry name" value="Pectin_lyas_fold"/>
</dbReference>
<keyword evidence="4" id="KW-1185">Reference proteome</keyword>
<accession>A0A919NA05</accession>
<evidence type="ECO:0000259" key="2">
    <source>
        <dbReference type="Pfam" id="PF13229"/>
    </source>
</evidence>
<gene>
    <name evidence="3" type="ORF">Asi03nite_46360</name>
</gene>
<protein>
    <recommendedName>
        <fullName evidence="2">Right handed beta helix domain-containing protein</fullName>
    </recommendedName>
</protein>
<dbReference type="SMART" id="SM00710">
    <property type="entry name" value="PbH1"/>
    <property type="match status" value="5"/>
</dbReference>
<dbReference type="EMBL" id="BOMW01000044">
    <property type="protein sequence ID" value="GIF07098.1"/>
    <property type="molecule type" value="Genomic_DNA"/>
</dbReference>
<dbReference type="Pfam" id="PF13229">
    <property type="entry name" value="Beta_helix"/>
    <property type="match status" value="1"/>
</dbReference>
<keyword evidence="1" id="KW-0732">Signal</keyword>
<dbReference type="AlphaFoldDB" id="A0A919NA05"/>
<comment type="caution">
    <text evidence="3">The sequence shown here is derived from an EMBL/GenBank/DDBJ whole genome shotgun (WGS) entry which is preliminary data.</text>
</comment>
<sequence length="506" mass="51915">MAGTVVAMLAAVPPAAATASSSSRTFYVDCAAGSDSAAGTTQKTAWRTLGRASAEVYRPGDSIRLRRSVTCAGDFTPQGSGTAAAPVTLGAYGSGTKPKIVGTGGLAAVHLLNVQGWEVSDLEVTNHGPAPAAQEPRFGILVQLNDFGTGSYYRVRRVDVHDVNGCDCQDRHTAVPSGGVVFWVTGSAVPTTFADVQVAASTVRDVASEGIATESSWQKRAEFPSGPGTAFVPITGLVVKGNEVTHVTGDGIGIFASVDAKVEGNIVRDYGYATSLFRVGIGVGNANGTVLQYNTVTDGNGPNPSQAFAIDHAANRTVVQYNLTQRNNGGALLFCNGAGETAVGNIYRFNVSDDDHPTGSYGFGAPLAVYNIPCPAVGDLSIYGNTAWTAVGTTLVSNFQGATTSFTDNVFVGPAAGAAIVDPYSSYDHNLYHRVSPPAADTTAIVGDPLLAAPGTNSAEGYRLRAGSPALDTGVPVAHAGSRDYFGNKLTVPWNIGADQGAGVTG</sequence>
<feature type="signal peptide" evidence="1">
    <location>
        <begin position="1"/>
        <end position="19"/>
    </location>
</feature>